<dbReference type="Pfam" id="PF26222">
    <property type="entry name" value="DUF8048"/>
    <property type="match status" value="1"/>
</dbReference>
<feature type="domain" description="DUF8048" evidence="1">
    <location>
        <begin position="9"/>
        <end position="108"/>
    </location>
</feature>
<dbReference type="AlphaFoldDB" id="A0A8J7Y825"/>
<protein>
    <recommendedName>
        <fullName evidence="1">DUF8048 domain-containing protein</fullName>
    </recommendedName>
</protein>
<comment type="caution">
    <text evidence="2">The sequence shown here is derived from an EMBL/GenBank/DDBJ whole genome shotgun (WGS) entry which is preliminary data.</text>
</comment>
<dbReference type="InterPro" id="IPR058361">
    <property type="entry name" value="DUF8048"/>
</dbReference>
<organism evidence="2 3">
    <name type="scientific">Haloarcula limicola</name>
    <dbReference type="NCBI Taxonomy" id="1429915"/>
    <lineage>
        <taxon>Archaea</taxon>
        <taxon>Methanobacteriati</taxon>
        <taxon>Methanobacteriota</taxon>
        <taxon>Stenosarchaea group</taxon>
        <taxon>Halobacteria</taxon>
        <taxon>Halobacteriales</taxon>
        <taxon>Haloarculaceae</taxon>
        <taxon>Haloarcula</taxon>
    </lineage>
</organism>
<keyword evidence="3" id="KW-1185">Reference proteome</keyword>
<dbReference type="EMBL" id="JAHQXF010000001">
    <property type="protein sequence ID" value="MBV0922969.1"/>
    <property type="molecule type" value="Genomic_DNA"/>
</dbReference>
<proteinExistence type="predicted"/>
<reference evidence="2 3" key="1">
    <citation type="submission" date="2021-06" db="EMBL/GenBank/DDBJ databases">
        <title>New haloarchaea isolates fom saline soil.</title>
        <authorList>
            <person name="Duran-Viseras A."/>
            <person name="Sanchez-Porro C.S."/>
            <person name="Ventosa A."/>
        </authorList>
    </citation>
    <scope>NUCLEOTIDE SEQUENCE [LARGE SCALE GENOMIC DNA]</scope>
    <source>
        <strain evidence="2 3">JCM 183640</strain>
    </source>
</reference>
<sequence>MTENEPNSPFEDDVIRAVASENDVEESQLRDALEAHQRVMADNPGVEDLVYEWRRQYDDPVLARTPETFFVAVPPTVWEEYGDFLGLDDYVLRALSAVHQEQTLRSDAVDLSGMADGHAALVVSRTTDGERR</sequence>
<name>A0A8J7Y825_9EURY</name>
<dbReference type="RefSeq" id="WP_162316136.1">
    <property type="nucleotide sequence ID" value="NZ_JAHQXF010000001.1"/>
</dbReference>
<evidence type="ECO:0000313" key="2">
    <source>
        <dbReference type="EMBL" id="MBV0922969.1"/>
    </source>
</evidence>
<dbReference type="OrthoDB" id="339814at2157"/>
<evidence type="ECO:0000259" key="1">
    <source>
        <dbReference type="Pfam" id="PF26222"/>
    </source>
</evidence>
<accession>A0A8J7Y825</accession>
<evidence type="ECO:0000313" key="3">
    <source>
        <dbReference type="Proteomes" id="UP000766550"/>
    </source>
</evidence>
<gene>
    <name evidence="2" type="ORF">KTS45_02050</name>
</gene>
<dbReference type="Proteomes" id="UP000766550">
    <property type="component" value="Unassembled WGS sequence"/>
</dbReference>